<name>A0AAW9QSA3_9CHRO</name>
<comment type="caution">
    <text evidence="2">The sequence shown here is derived from an EMBL/GenBank/DDBJ whole genome shotgun (WGS) entry which is preliminary data.</text>
</comment>
<dbReference type="Pfam" id="PF08670">
    <property type="entry name" value="MEKHLA"/>
    <property type="match status" value="1"/>
</dbReference>
<dbReference type="EMBL" id="JBAFSM010000007">
    <property type="protein sequence ID" value="MEG3436531.1"/>
    <property type="molecule type" value="Genomic_DNA"/>
</dbReference>
<dbReference type="InterPro" id="IPR035965">
    <property type="entry name" value="PAS-like_dom_sf"/>
</dbReference>
<feature type="domain" description="MEKHLA" evidence="1">
    <location>
        <begin position="15"/>
        <end position="158"/>
    </location>
</feature>
<reference evidence="2 3" key="1">
    <citation type="submission" date="2024-01" db="EMBL/GenBank/DDBJ databases">
        <title>Genomic insights into the taxonomy and metabolism of the cyanobacterium Pannus brasiliensis CCIBt3594.</title>
        <authorList>
            <person name="Machado M."/>
            <person name="Botero N.B."/>
            <person name="Andreote A.P.D."/>
            <person name="Feitosa A.M.T."/>
            <person name="Popin R."/>
            <person name="Sivonen K."/>
            <person name="Fiore M.F."/>
        </authorList>
    </citation>
    <scope>NUCLEOTIDE SEQUENCE [LARGE SCALE GENOMIC DNA]</scope>
    <source>
        <strain evidence="2 3">CCIBt3594</strain>
    </source>
</reference>
<dbReference type="SUPFAM" id="SSF55785">
    <property type="entry name" value="PYP-like sensor domain (PAS domain)"/>
    <property type="match status" value="1"/>
</dbReference>
<evidence type="ECO:0000259" key="1">
    <source>
        <dbReference type="Pfam" id="PF08670"/>
    </source>
</evidence>
<gene>
    <name evidence="2" type="ORF">V0288_05315</name>
</gene>
<evidence type="ECO:0000313" key="3">
    <source>
        <dbReference type="Proteomes" id="UP001328733"/>
    </source>
</evidence>
<evidence type="ECO:0000313" key="2">
    <source>
        <dbReference type="EMBL" id="MEG3436531.1"/>
    </source>
</evidence>
<protein>
    <submittedName>
        <fullName evidence="2">MEKHLA domain-containing protein</fullName>
    </submittedName>
</protein>
<sequence length="160" mass="18430">MGQNIEIWQDPAIIAWTELLLDSYERLLGRSLLPPEWTALERSHALYHAPFVVVSHGTEANPIFNYGNRVALDLWGLTWEELIQFPSRATVGEDTLSESERAKMLARVRKTGYIDDYRGIRVSKTGRRFRIDNAIVWNTIDRDGIYRGQAATFASWTFLE</sequence>
<organism evidence="2 3">
    <name type="scientific">Pannus brasiliensis CCIBt3594</name>
    <dbReference type="NCBI Taxonomy" id="1427578"/>
    <lineage>
        <taxon>Bacteria</taxon>
        <taxon>Bacillati</taxon>
        <taxon>Cyanobacteriota</taxon>
        <taxon>Cyanophyceae</taxon>
        <taxon>Oscillatoriophycideae</taxon>
        <taxon>Chroococcales</taxon>
        <taxon>Microcystaceae</taxon>
        <taxon>Pannus</taxon>
    </lineage>
</organism>
<dbReference type="RefSeq" id="WP_332863989.1">
    <property type="nucleotide sequence ID" value="NZ_JBAFSM010000007.1"/>
</dbReference>
<keyword evidence="3" id="KW-1185">Reference proteome</keyword>
<proteinExistence type="predicted"/>
<dbReference type="InterPro" id="IPR013978">
    <property type="entry name" value="MEKHLA"/>
</dbReference>
<dbReference type="Proteomes" id="UP001328733">
    <property type="component" value="Unassembled WGS sequence"/>
</dbReference>
<accession>A0AAW9QSA3</accession>
<dbReference type="AlphaFoldDB" id="A0AAW9QSA3"/>